<keyword evidence="4" id="KW-1185">Reference proteome</keyword>
<reference evidence="2 3" key="1">
    <citation type="journal article" date="2014" name="PLoS Genet.">
        <title>The Genome of Spironucleus salmonicida Highlights a Fish Pathogen Adapted to Fluctuating Environments.</title>
        <authorList>
            <person name="Xu F."/>
            <person name="Jerlstrom-Hultqvist J."/>
            <person name="Einarsson E."/>
            <person name="Astvaldsson A."/>
            <person name="Svard S.G."/>
            <person name="Andersson J.O."/>
        </authorList>
    </citation>
    <scope>NUCLEOTIDE SEQUENCE</scope>
    <source>
        <strain evidence="3">ATCC 50377</strain>
    </source>
</reference>
<feature type="transmembrane region" description="Helical" evidence="1">
    <location>
        <begin position="12"/>
        <end position="33"/>
    </location>
</feature>
<feature type="transmembrane region" description="Helical" evidence="1">
    <location>
        <begin position="69"/>
        <end position="96"/>
    </location>
</feature>
<feature type="transmembrane region" description="Helical" evidence="1">
    <location>
        <begin position="132"/>
        <end position="153"/>
    </location>
</feature>
<protein>
    <submittedName>
        <fullName evidence="2">Transmembrane domain-containing protein</fullName>
    </submittedName>
</protein>
<dbReference type="AlphaFoldDB" id="V6LUU1"/>
<dbReference type="Proteomes" id="UP000018208">
    <property type="component" value="Unassembled WGS sequence"/>
</dbReference>
<evidence type="ECO:0000313" key="2">
    <source>
        <dbReference type="EMBL" id="EST44574.1"/>
    </source>
</evidence>
<organism evidence="2">
    <name type="scientific">Spironucleus salmonicida</name>
    <dbReference type="NCBI Taxonomy" id="348837"/>
    <lineage>
        <taxon>Eukaryota</taxon>
        <taxon>Metamonada</taxon>
        <taxon>Diplomonadida</taxon>
        <taxon>Hexamitidae</taxon>
        <taxon>Hexamitinae</taxon>
        <taxon>Spironucleus</taxon>
    </lineage>
</organism>
<keyword evidence="1" id="KW-1133">Transmembrane helix</keyword>
<dbReference type="VEuPathDB" id="GiardiaDB:SS50377_24567"/>
<evidence type="ECO:0000313" key="4">
    <source>
        <dbReference type="Proteomes" id="UP000018208"/>
    </source>
</evidence>
<gene>
    <name evidence="2" type="ORF">SS50377_15576</name>
    <name evidence="3" type="ORF">SS50377_24567</name>
</gene>
<evidence type="ECO:0000256" key="1">
    <source>
        <dbReference type="SAM" id="Phobius"/>
    </source>
</evidence>
<reference evidence="3" key="2">
    <citation type="submission" date="2020-12" db="EMBL/GenBank/DDBJ databases">
        <title>New Spironucleus salmonicida genome in near-complete chromosomes.</title>
        <authorList>
            <person name="Xu F."/>
            <person name="Kurt Z."/>
            <person name="Jimenez-Gonzalez A."/>
            <person name="Astvaldsson A."/>
            <person name="Andersson J.O."/>
            <person name="Svard S.G."/>
        </authorList>
    </citation>
    <scope>NUCLEOTIDE SEQUENCE</scope>
    <source>
        <strain evidence="3">ATCC 50377</strain>
    </source>
</reference>
<dbReference type="EMBL" id="AUWU02000005">
    <property type="protein sequence ID" value="KAH0572456.1"/>
    <property type="molecule type" value="Genomic_DNA"/>
</dbReference>
<keyword evidence="1 2" id="KW-0812">Transmembrane</keyword>
<proteinExistence type="predicted"/>
<feature type="transmembrane region" description="Helical" evidence="1">
    <location>
        <begin position="159"/>
        <end position="176"/>
    </location>
</feature>
<sequence>MESQLKIYPLHKTVVSSISLLAIITAITSQLFASQETDFFSKFAVPILLSQIAIFPFEHRILFFYLQSVAISAFALHAVQIQILAASVLAGFAAVITASNCVSQTVISVFSGYSLFLLTANTKYSYLSAAAVMLFSVSYGDFGACLIAIFSQFDAGEKHVQMLVSGVFAGIAGMALREFQSRKEGRDKVRRMQGHAVQNAFVTVRR</sequence>
<evidence type="ECO:0000313" key="3">
    <source>
        <dbReference type="EMBL" id="KAH0572456.1"/>
    </source>
</evidence>
<feature type="transmembrane region" description="Helical" evidence="1">
    <location>
        <begin position="102"/>
        <end position="120"/>
    </location>
</feature>
<dbReference type="EMBL" id="KI546115">
    <property type="protein sequence ID" value="EST44574.1"/>
    <property type="molecule type" value="Genomic_DNA"/>
</dbReference>
<name>V6LUU1_9EUKA</name>
<accession>V6LUU1</accession>
<feature type="transmembrane region" description="Helical" evidence="1">
    <location>
        <begin position="39"/>
        <end position="57"/>
    </location>
</feature>
<keyword evidence="1" id="KW-0472">Membrane</keyword>